<dbReference type="Proteomes" id="UP000501669">
    <property type="component" value="Chromosome"/>
</dbReference>
<dbReference type="RefSeq" id="WP_169432219.1">
    <property type="nucleotide sequence ID" value="NZ_CP027561.1"/>
</dbReference>
<accession>A0A7Z3C9Z9</accession>
<gene>
    <name evidence="1" type="ORF">C6Y56_26710</name>
</gene>
<dbReference type="EMBL" id="CP027561">
    <property type="protein sequence ID" value="QJP97995.1"/>
    <property type="molecule type" value="Genomic_DNA"/>
</dbReference>
<sequence>MNDKVTILEKNGEILFELSVTDAIAYLNTGDILRFDGKPRSVAYKTLIVEDGEQPRFTITVEPQ</sequence>
<name>A0A7Z3C9Z9_PSEFL</name>
<dbReference type="AlphaFoldDB" id="A0A7Z3C9Z9"/>
<reference evidence="1 2" key="1">
    <citation type="submission" date="2018-03" db="EMBL/GenBank/DDBJ databases">
        <title>Complete genome sequence of Pseudomonas fluorescens sp. G7.</title>
        <authorList>
            <person name="Gao C.-H."/>
            <person name="Li Z."/>
            <person name="Cai P."/>
        </authorList>
    </citation>
    <scope>NUCLEOTIDE SEQUENCE [LARGE SCALE GENOMIC DNA]</scope>
    <source>
        <strain evidence="1 2">G7</strain>
    </source>
</reference>
<protein>
    <submittedName>
        <fullName evidence="1">Uncharacterized protein</fullName>
    </submittedName>
</protein>
<evidence type="ECO:0000313" key="1">
    <source>
        <dbReference type="EMBL" id="QJP97995.1"/>
    </source>
</evidence>
<proteinExistence type="predicted"/>
<organism evidence="1 2">
    <name type="scientific">Pseudomonas fluorescens</name>
    <dbReference type="NCBI Taxonomy" id="294"/>
    <lineage>
        <taxon>Bacteria</taxon>
        <taxon>Pseudomonadati</taxon>
        <taxon>Pseudomonadota</taxon>
        <taxon>Gammaproteobacteria</taxon>
        <taxon>Pseudomonadales</taxon>
        <taxon>Pseudomonadaceae</taxon>
        <taxon>Pseudomonas</taxon>
    </lineage>
</organism>
<evidence type="ECO:0000313" key="2">
    <source>
        <dbReference type="Proteomes" id="UP000501669"/>
    </source>
</evidence>